<comment type="caution">
    <text evidence="16">The sequence shown here is derived from an EMBL/GenBank/DDBJ whole genome shotgun (WGS) entry which is preliminary data.</text>
</comment>
<dbReference type="InterPro" id="IPR049419">
    <property type="entry name" value="Reelin_subrepeat-B"/>
</dbReference>
<keyword evidence="8" id="KW-0720">Serine protease</keyword>
<accession>A0A9D4JBC3</accession>
<dbReference type="Proteomes" id="UP000828390">
    <property type="component" value="Unassembled WGS sequence"/>
</dbReference>
<keyword evidence="17" id="KW-1185">Reference proteome</keyword>
<evidence type="ECO:0000256" key="6">
    <source>
        <dbReference type="ARBA" id="ARBA00022723"/>
    </source>
</evidence>
<protein>
    <recommendedName>
        <fullName evidence="13">Reelin</fullName>
    </recommendedName>
</protein>
<evidence type="ECO:0000256" key="14">
    <source>
        <dbReference type="ARBA" id="ARBA00044961"/>
    </source>
</evidence>
<evidence type="ECO:0000256" key="11">
    <source>
        <dbReference type="ARBA" id="ARBA00022889"/>
    </source>
</evidence>
<evidence type="ECO:0000256" key="1">
    <source>
        <dbReference type="ARBA" id="ARBA00004498"/>
    </source>
</evidence>
<evidence type="ECO:0000313" key="16">
    <source>
        <dbReference type="EMBL" id="KAH3803344.1"/>
    </source>
</evidence>
<dbReference type="PANTHER" id="PTHR11841">
    <property type="entry name" value="REELIN"/>
    <property type="match status" value="1"/>
</dbReference>
<name>A0A9D4JBC3_DREPO</name>
<organism evidence="16 17">
    <name type="scientific">Dreissena polymorpha</name>
    <name type="common">Zebra mussel</name>
    <name type="synonym">Mytilus polymorpha</name>
    <dbReference type="NCBI Taxonomy" id="45954"/>
    <lineage>
        <taxon>Eukaryota</taxon>
        <taxon>Metazoa</taxon>
        <taxon>Spiralia</taxon>
        <taxon>Lophotrochozoa</taxon>
        <taxon>Mollusca</taxon>
        <taxon>Bivalvia</taxon>
        <taxon>Autobranchia</taxon>
        <taxon>Heteroconchia</taxon>
        <taxon>Euheterodonta</taxon>
        <taxon>Imparidentia</taxon>
        <taxon>Neoheterodontei</taxon>
        <taxon>Myida</taxon>
        <taxon>Dreissenoidea</taxon>
        <taxon>Dreissenidae</taxon>
        <taxon>Dreissena</taxon>
    </lineage>
</organism>
<evidence type="ECO:0000256" key="2">
    <source>
        <dbReference type="ARBA" id="ARBA00022473"/>
    </source>
</evidence>
<evidence type="ECO:0000256" key="5">
    <source>
        <dbReference type="ARBA" id="ARBA00022670"/>
    </source>
</evidence>
<keyword evidence="2" id="KW-0217">Developmental protein</keyword>
<dbReference type="InterPro" id="IPR034968">
    <property type="entry name" value="Reelin"/>
</dbReference>
<comment type="similarity">
    <text evidence="12">Belongs to the reelin family.</text>
</comment>
<dbReference type="EMBL" id="JAIWYP010000006">
    <property type="protein sequence ID" value="KAH3803344.1"/>
    <property type="molecule type" value="Genomic_DNA"/>
</dbReference>
<keyword evidence="10" id="KW-0106">Calcium</keyword>
<keyword evidence="11" id="KW-0130">Cell adhesion</keyword>
<evidence type="ECO:0000313" key="17">
    <source>
        <dbReference type="Proteomes" id="UP000828390"/>
    </source>
</evidence>
<comment type="subcellular location">
    <subcellularLocation>
        <location evidence="1">Secreted</location>
        <location evidence="1">Extracellular space</location>
        <location evidence="1">Extracellular matrix</location>
    </subcellularLocation>
</comment>
<evidence type="ECO:0000256" key="3">
    <source>
        <dbReference type="ARBA" id="ARBA00022525"/>
    </source>
</evidence>
<dbReference type="GO" id="GO:0001764">
    <property type="term" value="P:neuron migration"/>
    <property type="evidence" value="ECO:0007669"/>
    <property type="project" value="InterPro"/>
</dbReference>
<dbReference type="PANTHER" id="PTHR11841:SF1">
    <property type="entry name" value="REELIN"/>
    <property type="match status" value="1"/>
</dbReference>
<comment type="function">
    <text evidence="15">Extracellular matrix serine protease secreted by pioneer neurons that plays a role in layering of neurons in the cerebral cortex and cerebellum by coordinating cell positioning during neurodevelopment. Regulates microtubule function in neurons and neuronal migration. Binding to the extracellular domains of lipoprotein receptors VLDLR and LRP8/APOER2 induces tyrosine phosphorylation of DAB1 and modulation of TAU phosphorylation. Affects migration of sympathetic preganglionic neurons in the spinal cord, where it seems to act as a barrier to neuronal migration. Enzymatic activity is important for the modulation of cell adhesion.</text>
</comment>
<gene>
    <name evidence="16" type="ORF">DPMN_131602</name>
</gene>
<evidence type="ECO:0000256" key="4">
    <source>
        <dbReference type="ARBA" id="ARBA00022530"/>
    </source>
</evidence>
<evidence type="ECO:0000256" key="13">
    <source>
        <dbReference type="ARBA" id="ARBA00023900"/>
    </source>
</evidence>
<dbReference type="FunFam" id="2.60.120.260:FF:000003">
    <property type="entry name" value="Reelin"/>
    <property type="match status" value="1"/>
</dbReference>
<dbReference type="GO" id="GO:0046872">
    <property type="term" value="F:metal ion binding"/>
    <property type="evidence" value="ECO:0007669"/>
    <property type="project" value="UniProtKB-KW"/>
</dbReference>
<reference evidence="16" key="2">
    <citation type="submission" date="2020-11" db="EMBL/GenBank/DDBJ databases">
        <authorList>
            <person name="McCartney M.A."/>
            <person name="Auch B."/>
            <person name="Kono T."/>
            <person name="Mallez S."/>
            <person name="Becker A."/>
            <person name="Gohl D.M."/>
            <person name="Silverstein K.A.T."/>
            <person name="Koren S."/>
            <person name="Bechman K.B."/>
            <person name="Herman A."/>
            <person name="Abrahante J.E."/>
            <person name="Garbe J."/>
        </authorList>
    </citation>
    <scope>NUCLEOTIDE SEQUENCE</scope>
    <source>
        <strain evidence="16">Duluth1</strain>
        <tissue evidence="16">Whole animal</tissue>
    </source>
</reference>
<keyword evidence="6" id="KW-0479">Metal-binding</keyword>
<evidence type="ECO:0000256" key="10">
    <source>
        <dbReference type="ARBA" id="ARBA00022837"/>
    </source>
</evidence>
<comment type="subunit">
    <text evidence="14">Oligomer of disulfide-linked homodimers.</text>
</comment>
<dbReference type="GO" id="GO:0006508">
    <property type="term" value="P:proteolysis"/>
    <property type="evidence" value="ECO:0007669"/>
    <property type="project" value="UniProtKB-KW"/>
</dbReference>
<sequence length="373" mass="41983">MASIGGAGNGTGCFKPFSHDQSVVLQFSTDGGIHWHTLHILDYTGYSDPRHTYIRLPQTARTPSTRVRWWQPLSQDPSREQPSWALDNVYIGGHEINPAQIQIHFNESVILNDQPWEFNVQGHIAEEMCKKEGSAIVWEEGTGQRHFTTKQAIVQHNYILQFKIVVGCNKAFNVCDSHPPVRLMFNKNPLMDTWHEVVPTCLPDVNLRMDCSPNMYHVASEYTVDKNPVWSRVTVGLPEKTFSSTTRFRWLQDTGNQSALGWALDDIYIGESCPVMCHGRGDCKGGTCHCDEGYTGVSCMPLKKQPSRIFDSFEDGIYATRWEWVSGGGIGFGSGALLPYAHGKTLYFNGCGQREARTVEMDITRPRMLCTNT</sequence>
<evidence type="ECO:0000256" key="15">
    <source>
        <dbReference type="ARBA" id="ARBA00046064"/>
    </source>
</evidence>
<reference evidence="16" key="1">
    <citation type="journal article" date="2019" name="bioRxiv">
        <title>The Genome of the Zebra Mussel, Dreissena polymorpha: A Resource for Invasive Species Research.</title>
        <authorList>
            <person name="McCartney M.A."/>
            <person name="Auch B."/>
            <person name="Kono T."/>
            <person name="Mallez S."/>
            <person name="Zhang Y."/>
            <person name="Obille A."/>
            <person name="Becker A."/>
            <person name="Abrahante J.E."/>
            <person name="Garbe J."/>
            <person name="Badalamenti J.P."/>
            <person name="Herman A."/>
            <person name="Mangelson H."/>
            <person name="Liachko I."/>
            <person name="Sullivan S."/>
            <person name="Sone E.D."/>
            <person name="Koren S."/>
            <person name="Silverstein K.A.T."/>
            <person name="Beckman K.B."/>
            <person name="Gohl D.M."/>
        </authorList>
    </citation>
    <scope>NUCLEOTIDE SEQUENCE</scope>
    <source>
        <strain evidence="16">Duluth1</strain>
        <tissue evidence="16">Whole animal</tissue>
    </source>
</reference>
<dbReference type="GO" id="GO:0070325">
    <property type="term" value="F:lipoprotein particle receptor binding"/>
    <property type="evidence" value="ECO:0007669"/>
    <property type="project" value="InterPro"/>
</dbReference>
<keyword evidence="7" id="KW-0378">Hydrolase</keyword>
<dbReference type="GO" id="GO:0008236">
    <property type="term" value="F:serine-type peptidase activity"/>
    <property type="evidence" value="ECO:0007669"/>
    <property type="project" value="UniProtKB-KW"/>
</dbReference>
<keyword evidence="9" id="KW-0862">Zinc</keyword>
<dbReference type="GO" id="GO:0007417">
    <property type="term" value="P:central nervous system development"/>
    <property type="evidence" value="ECO:0007669"/>
    <property type="project" value="InterPro"/>
</dbReference>
<keyword evidence="3" id="KW-0964">Secreted</keyword>
<proteinExistence type="inferred from homology"/>
<evidence type="ECO:0000256" key="9">
    <source>
        <dbReference type="ARBA" id="ARBA00022833"/>
    </source>
</evidence>
<dbReference type="Gene3D" id="2.60.120.260">
    <property type="entry name" value="Galactose-binding domain-like"/>
    <property type="match status" value="3"/>
</dbReference>
<keyword evidence="5" id="KW-0645">Protease</keyword>
<evidence type="ECO:0000256" key="8">
    <source>
        <dbReference type="ARBA" id="ARBA00022825"/>
    </source>
</evidence>
<dbReference type="Pfam" id="PF21471">
    <property type="entry name" value="Reelin_subrepeat-B"/>
    <property type="match status" value="2"/>
</dbReference>
<evidence type="ECO:0000256" key="7">
    <source>
        <dbReference type="ARBA" id="ARBA00022801"/>
    </source>
</evidence>
<dbReference type="Pfam" id="PF23106">
    <property type="entry name" value="EGF_Teneurin"/>
    <property type="match status" value="1"/>
</dbReference>
<dbReference type="AlphaFoldDB" id="A0A9D4JBC3"/>
<keyword evidence="4" id="KW-0272">Extracellular matrix</keyword>
<evidence type="ECO:0000256" key="12">
    <source>
        <dbReference type="ARBA" id="ARBA00023773"/>
    </source>
</evidence>
<dbReference type="GO" id="GO:0007155">
    <property type="term" value="P:cell adhesion"/>
    <property type="evidence" value="ECO:0007669"/>
    <property type="project" value="UniProtKB-KW"/>
</dbReference>